<comment type="cofactor">
    <cofactor evidence="13">
        <name>[2Fe-2S] cluster</name>
        <dbReference type="ChEBI" id="CHEBI:190135"/>
    </cofactor>
    <text evidence="13">Binds 1 [2Fe-2S] cluster. The cluster is coordinated with 3 cysteines and 1 arginine.</text>
</comment>
<organism evidence="16 17">
    <name type="scientific">Segnochrobactrum spirostomi</name>
    <dbReference type="NCBI Taxonomy" id="2608987"/>
    <lineage>
        <taxon>Bacteria</taxon>
        <taxon>Pseudomonadati</taxon>
        <taxon>Pseudomonadota</taxon>
        <taxon>Alphaproteobacteria</taxon>
        <taxon>Hyphomicrobiales</taxon>
        <taxon>Segnochrobactraceae</taxon>
        <taxon>Segnochrobactrum</taxon>
    </lineage>
</organism>
<feature type="binding site" evidence="13 14">
    <location>
        <position position="65"/>
    </location>
    <ligand>
        <name>[4Fe-4S] cluster</name>
        <dbReference type="ChEBI" id="CHEBI:49883"/>
        <note>4Fe-4S-S-AdoMet</note>
    </ligand>
</feature>
<feature type="binding site" evidence="13 14">
    <location>
        <position position="109"/>
    </location>
    <ligand>
        <name>[2Fe-2S] cluster</name>
        <dbReference type="ChEBI" id="CHEBI:190135"/>
    </ligand>
</feature>
<dbReference type="PROSITE" id="PS51918">
    <property type="entry name" value="RADICAL_SAM"/>
    <property type="match status" value="1"/>
</dbReference>
<keyword evidence="10 13" id="KW-0408">Iron</keyword>
<keyword evidence="17" id="KW-1185">Reference proteome</keyword>
<evidence type="ECO:0000313" key="16">
    <source>
        <dbReference type="EMBL" id="MQT14561.1"/>
    </source>
</evidence>
<proteinExistence type="inferred from homology"/>
<dbReference type="InterPro" id="IPR002684">
    <property type="entry name" value="Biotin_synth/BioAB"/>
</dbReference>
<evidence type="ECO:0000256" key="9">
    <source>
        <dbReference type="ARBA" id="ARBA00022756"/>
    </source>
</evidence>
<dbReference type="GO" id="GO:0004076">
    <property type="term" value="F:biotin synthase activity"/>
    <property type="evidence" value="ECO:0007669"/>
    <property type="project" value="UniProtKB-UniRule"/>
</dbReference>
<dbReference type="SFLD" id="SFLDF00272">
    <property type="entry name" value="biotin_synthase"/>
    <property type="match status" value="1"/>
</dbReference>
<dbReference type="SFLD" id="SFLDG01060">
    <property type="entry name" value="BATS_domain_containing"/>
    <property type="match status" value="1"/>
</dbReference>
<keyword evidence="9 13" id="KW-0093">Biotin biosynthesis</keyword>
<dbReference type="InterPro" id="IPR024177">
    <property type="entry name" value="Biotin_synthase"/>
</dbReference>
<dbReference type="AlphaFoldDB" id="A0A6A7Y9A5"/>
<dbReference type="SMART" id="SM00729">
    <property type="entry name" value="Elp3"/>
    <property type="match status" value="1"/>
</dbReference>
<dbReference type="Pfam" id="PF06968">
    <property type="entry name" value="BATS"/>
    <property type="match status" value="1"/>
</dbReference>
<comment type="similarity">
    <text evidence="2 13">Belongs to the radical SAM superfamily. Biotin synthase family.</text>
</comment>
<dbReference type="EC" id="2.8.1.6" evidence="3 13"/>
<evidence type="ECO:0000256" key="4">
    <source>
        <dbReference type="ARBA" id="ARBA00022485"/>
    </source>
</evidence>
<evidence type="ECO:0000256" key="2">
    <source>
        <dbReference type="ARBA" id="ARBA00010765"/>
    </source>
</evidence>
<keyword evidence="11 13" id="KW-0411">Iron-sulfur</keyword>
<keyword evidence="7 13" id="KW-0001">2Fe-2S</keyword>
<feature type="domain" description="Radical SAM core" evidence="15">
    <location>
        <begin position="50"/>
        <end position="269"/>
    </location>
</feature>
<dbReference type="SFLD" id="SFLDS00029">
    <property type="entry name" value="Radical_SAM"/>
    <property type="match status" value="1"/>
</dbReference>
<comment type="caution">
    <text evidence="16">The sequence shown here is derived from an EMBL/GenBank/DDBJ whole genome shotgun (WGS) entry which is preliminary data.</text>
</comment>
<dbReference type="InterPro" id="IPR010722">
    <property type="entry name" value="BATS_dom"/>
</dbReference>
<evidence type="ECO:0000256" key="12">
    <source>
        <dbReference type="ARBA" id="ARBA00051157"/>
    </source>
</evidence>
<dbReference type="HAMAP" id="MF_01694">
    <property type="entry name" value="BioB"/>
    <property type="match status" value="1"/>
</dbReference>
<feature type="binding site" evidence="13 14">
    <location>
        <position position="72"/>
    </location>
    <ligand>
        <name>[4Fe-4S] cluster</name>
        <dbReference type="ChEBI" id="CHEBI:49883"/>
        <note>4Fe-4S-S-AdoMet</note>
    </ligand>
</feature>
<keyword evidence="8 13" id="KW-0479">Metal-binding</keyword>
<dbReference type="PANTHER" id="PTHR22976:SF2">
    <property type="entry name" value="BIOTIN SYNTHASE, MITOCHONDRIAL"/>
    <property type="match status" value="1"/>
</dbReference>
<keyword evidence="4 13" id="KW-0004">4Fe-4S</keyword>
<dbReference type="EMBL" id="VWNA01000001">
    <property type="protein sequence ID" value="MQT14561.1"/>
    <property type="molecule type" value="Genomic_DNA"/>
</dbReference>
<dbReference type="SUPFAM" id="SSF102114">
    <property type="entry name" value="Radical SAM enzymes"/>
    <property type="match status" value="1"/>
</dbReference>
<dbReference type="Gene3D" id="3.20.20.70">
    <property type="entry name" value="Aldolase class I"/>
    <property type="match status" value="1"/>
</dbReference>
<dbReference type="UniPathway" id="UPA00078">
    <property type="reaction ID" value="UER00162"/>
</dbReference>
<keyword evidence="5 13" id="KW-0808">Transferase</keyword>
<dbReference type="Pfam" id="PF04055">
    <property type="entry name" value="Radical_SAM"/>
    <property type="match status" value="1"/>
</dbReference>
<evidence type="ECO:0000256" key="3">
    <source>
        <dbReference type="ARBA" id="ARBA00012236"/>
    </source>
</evidence>
<dbReference type="GO" id="GO:0051537">
    <property type="term" value="F:2 iron, 2 sulfur cluster binding"/>
    <property type="evidence" value="ECO:0007669"/>
    <property type="project" value="UniProtKB-KW"/>
</dbReference>
<feature type="binding site" evidence="13 14">
    <location>
        <position position="69"/>
    </location>
    <ligand>
        <name>[4Fe-4S] cluster</name>
        <dbReference type="ChEBI" id="CHEBI:49883"/>
        <note>4Fe-4S-S-AdoMet</note>
    </ligand>
</feature>
<dbReference type="GO" id="GO:0051539">
    <property type="term" value="F:4 iron, 4 sulfur cluster binding"/>
    <property type="evidence" value="ECO:0007669"/>
    <property type="project" value="UniProtKB-KW"/>
</dbReference>
<dbReference type="SFLD" id="SFLDG01278">
    <property type="entry name" value="biotin_synthase_like"/>
    <property type="match status" value="1"/>
</dbReference>
<dbReference type="GO" id="GO:0009102">
    <property type="term" value="P:biotin biosynthetic process"/>
    <property type="evidence" value="ECO:0007669"/>
    <property type="project" value="UniProtKB-UniRule"/>
</dbReference>
<evidence type="ECO:0000256" key="8">
    <source>
        <dbReference type="ARBA" id="ARBA00022723"/>
    </source>
</evidence>
<comment type="function">
    <text evidence="13">Catalyzes the conversion of dethiobiotin (DTB) to biotin by the insertion of a sulfur atom into dethiobiotin via a radical-based mechanism.</text>
</comment>
<comment type="pathway">
    <text evidence="1 13">Cofactor biosynthesis; biotin biosynthesis; biotin from 7,8-diaminononanoate: step 2/2.</text>
</comment>
<evidence type="ECO:0000256" key="11">
    <source>
        <dbReference type="ARBA" id="ARBA00023014"/>
    </source>
</evidence>
<dbReference type="NCBIfam" id="TIGR00433">
    <property type="entry name" value="bioB"/>
    <property type="match status" value="1"/>
</dbReference>
<comment type="cofactor">
    <cofactor evidence="14">
        <name>[2Fe-2S] cluster</name>
        <dbReference type="ChEBI" id="CHEBI:190135"/>
    </cofactor>
    <text evidence="14">Binds 1 [2Fe-2S] cluster. The cluster is coordinated with 3 cysteines and 1 arginine.</text>
</comment>
<evidence type="ECO:0000256" key="6">
    <source>
        <dbReference type="ARBA" id="ARBA00022691"/>
    </source>
</evidence>
<dbReference type="InterPro" id="IPR006638">
    <property type="entry name" value="Elp3/MiaA/NifB-like_rSAM"/>
</dbReference>
<evidence type="ECO:0000256" key="5">
    <source>
        <dbReference type="ARBA" id="ARBA00022679"/>
    </source>
</evidence>
<evidence type="ECO:0000259" key="15">
    <source>
        <dbReference type="PROSITE" id="PS51918"/>
    </source>
</evidence>
<comment type="catalytic activity">
    <reaction evidence="12 13">
        <text>(4R,5S)-dethiobiotin + (sulfur carrier)-SH + 2 reduced [2Fe-2S]-[ferredoxin] + 2 S-adenosyl-L-methionine = (sulfur carrier)-H + biotin + 2 5'-deoxyadenosine + 2 L-methionine + 2 oxidized [2Fe-2S]-[ferredoxin]</text>
        <dbReference type="Rhea" id="RHEA:22060"/>
        <dbReference type="Rhea" id="RHEA-COMP:10000"/>
        <dbReference type="Rhea" id="RHEA-COMP:10001"/>
        <dbReference type="Rhea" id="RHEA-COMP:14737"/>
        <dbReference type="Rhea" id="RHEA-COMP:14739"/>
        <dbReference type="ChEBI" id="CHEBI:17319"/>
        <dbReference type="ChEBI" id="CHEBI:29917"/>
        <dbReference type="ChEBI" id="CHEBI:33737"/>
        <dbReference type="ChEBI" id="CHEBI:33738"/>
        <dbReference type="ChEBI" id="CHEBI:57586"/>
        <dbReference type="ChEBI" id="CHEBI:57844"/>
        <dbReference type="ChEBI" id="CHEBI:59789"/>
        <dbReference type="ChEBI" id="CHEBI:64428"/>
        <dbReference type="ChEBI" id="CHEBI:149473"/>
        <dbReference type="EC" id="2.8.1.6"/>
    </reaction>
</comment>
<comment type="subunit">
    <text evidence="13">Homodimer.</text>
</comment>
<dbReference type="SMART" id="SM00876">
    <property type="entry name" value="BATS"/>
    <property type="match status" value="1"/>
</dbReference>
<comment type="cofactor">
    <cofactor evidence="13 14">
        <name>[4Fe-4S] cluster</name>
        <dbReference type="ChEBI" id="CHEBI:49883"/>
    </cofactor>
    <text evidence="13 14">Binds 1 [4Fe-4S] cluster. The cluster is coordinated with 3 cysteines and an exchangeable S-adenosyl-L-methionine.</text>
</comment>
<dbReference type="InterPro" id="IPR013785">
    <property type="entry name" value="Aldolase_TIM"/>
</dbReference>
<evidence type="ECO:0000313" key="17">
    <source>
        <dbReference type="Proteomes" id="UP000332515"/>
    </source>
</evidence>
<keyword evidence="6 13" id="KW-0949">S-adenosyl-L-methionine</keyword>
<accession>A0A6A7Y9A5</accession>
<dbReference type="GO" id="GO:0005506">
    <property type="term" value="F:iron ion binding"/>
    <property type="evidence" value="ECO:0007669"/>
    <property type="project" value="UniProtKB-UniRule"/>
</dbReference>
<feature type="binding site" evidence="13 14">
    <location>
        <position position="273"/>
    </location>
    <ligand>
        <name>[2Fe-2S] cluster</name>
        <dbReference type="ChEBI" id="CHEBI:190135"/>
    </ligand>
</feature>
<evidence type="ECO:0000256" key="14">
    <source>
        <dbReference type="PIRSR" id="PIRSR001619-1"/>
    </source>
</evidence>
<gene>
    <name evidence="13 16" type="primary">bioB</name>
    <name evidence="16" type="ORF">F0357_18265</name>
</gene>
<dbReference type="PANTHER" id="PTHR22976">
    <property type="entry name" value="BIOTIN SYNTHASE"/>
    <property type="match status" value="1"/>
</dbReference>
<dbReference type="RefSeq" id="WP_153485551.1">
    <property type="nucleotide sequence ID" value="NZ_VWNA01000001.1"/>
</dbReference>
<evidence type="ECO:0000256" key="13">
    <source>
        <dbReference type="HAMAP-Rule" id="MF_01694"/>
    </source>
</evidence>
<evidence type="ECO:0000256" key="1">
    <source>
        <dbReference type="ARBA" id="ARBA00004942"/>
    </source>
</evidence>
<dbReference type="Proteomes" id="UP000332515">
    <property type="component" value="Unassembled WGS sequence"/>
</dbReference>
<protein>
    <recommendedName>
        <fullName evidence="3 13">Biotin synthase</fullName>
        <ecNumber evidence="3 13">2.8.1.6</ecNumber>
    </recommendedName>
</protein>
<feature type="binding site" evidence="13 14">
    <location>
        <position position="200"/>
    </location>
    <ligand>
        <name>[2Fe-2S] cluster</name>
        <dbReference type="ChEBI" id="CHEBI:190135"/>
    </ligand>
</feature>
<reference evidence="16 17" key="1">
    <citation type="submission" date="2019-09" db="EMBL/GenBank/DDBJ databases">
        <title>Segnochrobactrum spirostomi gen. nov., sp. nov., isolated from the ciliate Spirostomum cf. yagiui and description of a novel family, Segnochrobactraceae fam. nov. within the order Rhizobiales of the class Alphaproteobacteria.</title>
        <authorList>
            <person name="Akter S."/>
            <person name="Shazib S.U.A."/>
            <person name="Shin M.K."/>
        </authorList>
    </citation>
    <scope>NUCLEOTIDE SEQUENCE [LARGE SCALE GENOMIC DNA]</scope>
    <source>
        <strain evidence="16 17">Sp-1</strain>
    </source>
</reference>
<dbReference type="CDD" id="cd01335">
    <property type="entry name" value="Radical_SAM"/>
    <property type="match status" value="1"/>
</dbReference>
<dbReference type="PIRSF" id="PIRSF001619">
    <property type="entry name" value="Biotin_synth"/>
    <property type="match status" value="1"/>
</dbReference>
<dbReference type="InterPro" id="IPR007197">
    <property type="entry name" value="rSAM"/>
</dbReference>
<feature type="binding site" evidence="13 14">
    <location>
        <position position="140"/>
    </location>
    <ligand>
        <name>[2Fe-2S] cluster</name>
        <dbReference type="ChEBI" id="CHEBI:190135"/>
    </ligand>
</feature>
<sequence length="344" mass="37328">MSVSHPAGRDADDDIRTDWSRDEIQAIHDLPLPDLLYRAQTVHRRFFNPAQIEAASLLSIKTGGCPEDCGYCSQSARYDTGIKASKLMEIEAVVTAARAARDAGASRFCMGAAWRSPKDRDIDKVCTMIERVRDLGLETCVTLGMLTDPQADRLKQAGLDYYSHNVDTSPEHYGRIITTRTLEDRLETIERVRAAGIKLCCGGIVGMGEQPSDRLGLLHLLAGLDPHPESVPINQWSVVSGVPVAETAEPPDPIAFVRLIAVARILMPRSIVRLSAGRTGMSEELQALCFLAGANSLFLGSVLLTTRNPDHDRDFAMLRKLGLDLVPAVAPGATTESGLRDAAA</sequence>
<evidence type="ECO:0000256" key="7">
    <source>
        <dbReference type="ARBA" id="ARBA00022714"/>
    </source>
</evidence>
<name>A0A6A7Y9A5_9HYPH</name>
<dbReference type="InterPro" id="IPR058240">
    <property type="entry name" value="rSAM_sf"/>
</dbReference>
<evidence type="ECO:0000256" key="10">
    <source>
        <dbReference type="ARBA" id="ARBA00023004"/>
    </source>
</evidence>